<dbReference type="Gramene" id="Mp5g11650.1">
    <property type="protein sequence ID" value="Mp5g11650.1.cds"/>
    <property type="gene ID" value="Mp5g11650"/>
</dbReference>
<proteinExistence type="predicted"/>
<dbReference type="EMBL" id="KZ772765">
    <property type="protein sequence ID" value="PTQ33024.1"/>
    <property type="molecule type" value="Genomic_DNA"/>
</dbReference>
<name>A0A2R6WGQ5_MARPO</name>
<evidence type="ECO:0000313" key="2">
    <source>
        <dbReference type="Proteomes" id="UP000244005"/>
    </source>
</evidence>
<evidence type="ECO:0000313" key="1">
    <source>
        <dbReference type="EMBL" id="PTQ33024.1"/>
    </source>
</evidence>
<dbReference type="AlphaFoldDB" id="A0A2R6WGQ5"/>
<sequence length="723" mass="82402">MSQLYGCYLLTQVPSVQVFMEHASSMSQKQNNKRAHHCNLKSVIINLYSSHNCSRASCFRSSFGTRVPKIINISRQDFKADSGSGRGPQTQSVLRYSQSETARSIVAERKRDTTRMFTQHAFQETWMTVIEAVLASALVKKLEYIERIQAVLRLTFRLHQREFNLMKKLYQYTEKSSLRDGNFFQAMSSMSQDTREMARNASSYNSAVCRVCVDIRGLHTRLLRHFLMHRLDAVTQLVYRTLVTLHCTSTSESNCSPYETWIQTFFMDKNHEDDERHRHHKIPMSTVSAVVDEEQLTEGAQYERPSSSIKYTSDMSIRKQRPDLWPVTVASFDIVLHSDTLIMTVHVGAKFCRGHTSSRLSHTLRYWVELPTLPNFPDLLPLVPEELYEQSEKQLPYAHVWIRSVLSEVSETLQYYFTAHSCCKPSADAVKQVSLNLLLWSGSGSSLDLMHCSSFDYKCCSFIRPRIVDRVVLDSMTSPRSLANGCRNVLHAHLSIKRDGCMSSKCSFSESPRSFLLLRRPNVCRFRASTSVQPRLLHLSLSCCHSRNQSPSSERVHKSCIQELPTVFCKRLVLSRVVVVPTFDSNPHPPGTKGRQLCLRRYESLVTFRPQSSTSAFESRAARHLRLFFEKLLTGLLRCCCISPLANKHSLMDTDSVQNKSSSSCRSIVQAAINDNLLLSKSSSVASGLMLASAFGCGVWIQFHELNEAENMSWHALNKLRRP</sequence>
<reference evidence="2" key="1">
    <citation type="journal article" date="2017" name="Cell">
        <title>Insights into land plant evolution garnered from the Marchantia polymorpha genome.</title>
        <authorList>
            <person name="Bowman J.L."/>
            <person name="Kohchi T."/>
            <person name="Yamato K.T."/>
            <person name="Jenkins J."/>
            <person name="Shu S."/>
            <person name="Ishizaki K."/>
            <person name="Yamaoka S."/>
            <person name="Nishihama R."/>
            <person name="Nakamura Y."/>
            <person name="Berger F."/>
            <person name="Adam C."/>
            <person name="Aki S.S."/>
            <person name="Althoff F."/>
            <person name="Araki T."/>
            <person name="Arteaga-Vazquez M.A."/>
            <person name="Balasubrmanian S."/>
            <person name="Barry K."/>
            <person name="Bauer D."/>
            <person name="Boehm C.R."/>
            <person name="Briginshaw L."/>
            <person name="Caballero-Perez J."/>
            <person name="Catarino B."/>
            <person name="Chen F."/>
            <person name="Chiyoda S."/>
            <person name="Chovatia M."/>
            <person name="Davies K.M."/>
            <person name="Delmans M."/>
            <person name="Demura T."/>
            <person name="Dierschke T."/>
            <person name="Dolan L."/>
            <person name="Dorantes-Acosta A.E."/>
            <person name="Eklund D.M."/>
            <person name="Florent S.N."/>
            <person name="Flores-Sandoval E."/>
            <person name="Fujiyama A."/>
            <person name="Fukuzawa H."/>
            <person name="Galik B."/>
            <person name="Grimanelli D."/>
            <person name="Grimwood J."/>
            <person name="Grossniklaus U."/>
            <person name="Hamada T."/>
            <person name="Haseloff J."/>
            <person name="Hetherington A.J."/>
            <person name="Higo A."/>
            <person name="Hirakawa Y."/>
            <person name="Hundley H.N."/>
            <person name="Ikeda Y."/>
            <person name="Inoue K."/>
            <person name="Inoue S.I."/>
            <person name="Ishida S."/>
            <person name="Jia Q."/>
            <person name="Kakita M."/>
            <person name="Kanazawa T."/>
            <person name="Kawai Y."/>
            <person name="Kawashima T."/>
            <person name="Kennedy M."/>
            <person name="Kinose K."/>
            <person name="Kinoshita T."/>
            <person name="Kohara Y."/>
            <person name="Koide E."/>
            <person name="Komatsu K."/>
            <person name="Kopischke S."/>
            <person name="Kubo M."/>
            <person name="Kyozuka J."/>
            <person name="Lagercrantz U."/>
            <person name="Lin S.S."/>
            <person name="Lindquist E."/>
            <person name="Lipzen A.M."/>
            <person name="Lu C.W."/>
            <person name="De Luna E."/>
            <person name="Martienssen R.A."/>
            <person name="Minamino N."/>
            <person name="Mizutani M."/>
            <person name="Mizutani M."/>
            <person name="Mochizuki N."/>
            <person name="Monte I."/>
            <person name="Mosher R."/>
            <person name="Nagasaki H."/>
            <person name="Nakagami H."/>
            <person name="Naramoto S."/>
            <person name="Nishitani K."/>
            <person name="Ohtani M."/>
            <person name="Okamoto T."/>
            <person name="Okumura M."/>
            <person name="Phillips J."/>
            <person name="Pollak B."/>
            <person name="Reinders A."/>
            <person name="Rovekamp M."/>
            <person name="Sano R."/>
            <person name="Sawa S."/>
            <person name="Schmid M.W."/>
            <person name="Shirakawa M."/>
            <person name="Solano R."/>
            <person name="Spunde A."/>
            <person name="Suetsugu N."/>
            <person name="Sugano S."/>
            <person name="Sugiyama A."/>
            <person name="Sun R."/>
            <person name="Suzuki Y."/>
            <person name="Takenaka M."/>
            <person name="Takezawa D."/>
            <person name="Tomogane H."/>
            <person name="Tsuzuki M."/>
            <person name="Ueda T."/>
            <person name="Umeda M."/>
            <person name="Ward J.M."/>
            <person name="Watanabe Y."/>
            <person name="Yazaki K."/>
            <person name="Yokoyama R."/>
            <person name="Yoshitake Y."/>
            <person name="Yotsui I."/>
            <person name="Zachgo S."/>
            <person name="Schmutz J."/>
        </authorList>
    </citation>
    <scope>NUCLEOTIDE SEQUENCE [LARGE SCALE GENOMIC DNA]</scope>
    <source>
        <strain evidence="2">Tak-1</strain>
    </source>
</reference>
<keyword evidence="2" id="KW-1185">Reference proteome</keyword>
<protein>
    <submittedName>
        <fullName evidence="1">Uncharacterized protein</fullName>
    </submittedName>
</protein>
<organism evidence="1 2">
    <name type="scientific">Marchantia polymorpha</name>
    <name type="common">Common liverwort</name>
    <name type="synonym">Marchantia aquatica</name>
    <dbReference type="NCBI Taxonomy" id="3197"/>
    <lineage>
        <taxon>Eukaryota</taxon>
        <taxon>Viridiplantae</taxon>
        <taxon>Streptophyta</taxon>
        <taxon>Embryophyta</taxon>
        <taxon>Marchantiophyta</taxon>
        <taxon>Marchantiopsida</taxon>
        <taxon>Marchantiidae</taxon>
        <taxon>Marchantiales</taxon>
        <taxon>Marchantiaceae</taxon>
        <taxon>Marchantia</taxon>
    </lineage>
</organism>
<gene>
    <name evidence="1" type="ORF">MARPO_0093s0088</name>
</gene>
<accession>A0A2R6WGQ5</accession>
<dbReference type="Proteomes" id="UP000244005">
    <property type="component" value="Unassembled WGS sequence"/>
</dbReference>